<protein>
    <recommendedName>
        <fullName evidence="3">Transposase IS66 family protein</fullName>
    </recommendedName>
</protein>
<evidence type="ECO:0008006" key="3">
    <source>
        <dbReference type="Google" id="ProtNLM"/>
    </source>
</evidence>
<dbReference type="Proteomes" id="UP000239425">
    <property type="component" value="Unassembled WGS sequence"/>
</dbReference>
<accession>A0A2S5R868</accession>
<dbReference type="AlphaFoldDB" id="A0A2S5R868"/>
<organism evidence="1 2">
    <name type="scientific">Holospora curviuscula</name>
    <dbReference type="NCBI Taxonomy" id="1082868"/>
    <lineage>
        <taxon>Bacteria</taxon>
        <taxon>Pseudomonadati</taxon>
        <taxon>Pseudomonadota</taxon>
        <taxon>Alphaproteobacteria</taxon>
        <taxon>Holosporales</taxon>
        <taxon>Holosporaceae</taxon>
        <taxon>Holospora</taxon>
    </lineage>
</organism>
<sequence length="49" mass="5798">MFAKRWVLEQTLAWLNHYPRLSKAYESAVASVENRVMIGAFYWLVKADH</sequence>
<comment type="caution">
    <text evidence="1">The sequence shown here is derived from an EMBL/GenBank/DDBJ whole genome shotgun (WGS) entry which is preliminary data.</text>
</comment>
<keyword evidence="2" id="KW-1185">Reference proteome</keyword>
<evidence type="ECO:0000313" key="1">
    <source>
        <dbReference type="EMBL" id="PPE03524.1"/>
    </source>
</evidence>
<reference evidence="1 2" key="1">
    <citation type="submission" date="2017-11" db="EMBL/GenBank/DDBJ databases">
        <title>Comparative genomic analysis of Holospora spp., intranuclear symbionts of paramecia.</title>
        <authorList>
            <person name="Garushyants S.K."/>
            <person name="Beliavskaya A."/>
            <person name="Malko D.B."/>
            <person name="Logacheva M.D."/>
            <person name="Rautian M.S."/>
            <person name="Gelfand M.S."/>
        </authorList>
    </citation>
    <scope>NUCLEOTIDE SEQUENCE [LARGE SCALE GENOMIC DNA]</scope>
    <source>
        <strain evidence="2">02AZ16</strain>
    </source>
</reference>
<name>A0A2S5R868_9PROT</name>
<dbReference type="EMBL" id="PHHC01000096">
    <property type="protein sequence ID" value="PPE03524.1"/>
    <property type="molecule type" value="Genomic_DNA"/>
</dbReference>
<proteinExistence type="predicted"/>
<evidence type="ECO:0000313" key="2">
    <source>
        <dbReference type="Proteomes" id="UP000239425"/>
    </source>
</evidence>
<gene>
    <name evidence="1" type="ORF">HCUR_01068</name>
</gene>